<keyword evidence="6" id="KW-0408">Iron</keyword>
<keyword evidence="4" id="KW-0479">Metal-binding</keyword>
<dbReference type="Pfam" id="PF01328">
    <property type="entry name" value="Peroxidase_2"/>
    <property type="match status" value="1"/>
</dbReference>
<keyword evidence="11" id="KW-1185">Reference proteome</keyword>
<comment type="similarity">
    <text evidence="7">Belongs to the chloroperoxidase family.</text>
</comment>
<dbReference type="InterPro" id="IPR000028">
    <property type="entry name" value="Chloroperoxidase"/>
</dbReference>
<comment type="cofactor">
    <cofactor evidence="1">
        <name>heme b</name>
        <dbReference type="ChEBI" id="CHEBI:60344"/>
    </cofactor>
</comment>
<evidence type="ECO:0000256" key="2">
    <source>
        <dbReference type="ARBA" id="ARBA00022559"/>
    </source>
</evidence>
<sequence>MKYQALPVLLSVLSLVTPGLASAEVRKRASIVFDANDPRRHEYQPPGPNDSRSPCPGLNVLANHGFLPRNGRKVNIIDLIIGAFTGLGVDPGTSAIVGAIGYASSHNIFSLGFDLEDLRNHLFLIEHDCSFSRNDARIGNNNDFDPKLWEVALNELKKAKGGKVRPTDIGRAKGERVQDAKRLNPRSAYGPRAVAFGGIEVGLVMSALGPTGVIPLNWIRSFFEEERMPTHLGWKPTPLGVNPATVLIIGTLSLTGDKHLLAHAGRFLLDAPADIIGSFLPKLTDASKKKNERRDLRKREVSDFLSTVRYLVEEAGFNSTSVDSLDELMANWTPPEFR</sequence>
<dbReference type="Proteomes" id="UP000054481">
    <property type="component" value="Unassembled WGS sequence"/>
</dbReference>
<dbReference type="AlphaFoldDB" id="A0A0F7ZUY9"/>
<evidence type="ECO:0000256" key="1">
    <source>
        <dbReference type="ARBA" id="ARBA00001970"/>
    </source>
</evidence>
<evidence type="ECO:0000259" key="9">
    <source>
        <dbReference type="PROSITE" id="PS51405"/>
    </source>
</evidence>
<feature type="signal peptide" evidence="8">
    <location>
        <begin position="1"/>
        <end position="23"/>
    </location>
</feature>
<evidence type="ECO:0000256" key="4">
    <source>
        <dbReference type="ARBA" id="ARBA00022723"/>
    </source>
</evidence>
<evidence type="ECO:0000256" key="8">
    <source>
        <dbReference type="SAM" id="SignalP"/>
    </source>
</evidence>
<evidence type="ECO:0000256" key="5">
    <source>
        <dbReference type="ARBA" id="ARBA00023002"/>
    </source>
</evidence>
<dbReference type="OrthoDB" id="407298at2759"/>
<dbReference type="PANTHER" id="PTHR33577">
    <property type="entry name" value="STERIGMATOCYSTIN BIOSYNTHESIS PEROXIDASE STCC-RELATED"/>
    <property type="match status" value="1"/>
</dbReference>
<dbReference type="PROSITE" id="PS51405">
    <property type="entry name" value="HEME_HALOPEROXIDASE"/>
    <property type="match status" value="1"/>
</dbReference>
<keyword evidence="8" id="KW-0732">Signal</keyword>
<name>A0A0F7ZUY9_9HYPO</name>
<dbReference type="EMBL" id="KQ030515">
    <property type="protein sequence ID" value="KJZ75693.1"/>
    <property type="molecule type" value="Genomic_DNA"/>
</dbReference>
<dbReference type="SUPFAM" id="SSF47571">
    <property type="entry name" value="Cloroperoxidase"/>
    <property type="match status" value="1"/>
</dbReference>
<evidence type="ECO:0000256" key="6">
    <source>
        <dbReference type="ARBA" id="ARBA00023004"/>
    </source>
</evidence>
<dbReference type="PANTHER" id="PTHR33577:SF9">
    <property type="entry name" value="PEROXIDASE STCC"/>
    <property type="match status" value="1"/>
</dbReference>
<feature type="chain" id="PRO_5002526601" description="Heme haloperoxidase family profile domain-containing protein" evidence="8">
    <location>
        <begin position="24"/>
        <end position="338"/>
    </location>
</feature>
<protein>
    <recommendedName>
        <fullName evidence="9">Heme haloperoxidase family profile domain-containing protein</fullName>
    </recommendedName>
</protein>
<proteinExistence type="inferred from homology"/>
<organism evidence="10 11">
    <name type="scientific">Hirsutella minnesotensis 3608</name>
    <dbReference type="NCBI Taxonomy" id="1043627"/>
    <lineage>
        <taxon>Eukaryota</taxon>
        <taxon>Fungi</taxon>
        <taxon>Dikarya</taxon>
        <taxon>Ascomycota</taxon>
        <taxon>Pezizomycotina</taxon>
        <taxon>Sordariomycetes</taxon>
        <taxon>Hypocreomycetidae</taxon>
        <taxon>Hypocreales</taxon>
        <taxon>Ophiocordycipitaceae</taxon>
        <taxon>Hirsutella</taxon>
    </lineage>
</organism>
<evidence type="ECO:0000256" key="3">
    <source>
        <dbReference type="ARBA" id="ARBA00022617"/>
    </source>
</evidence>
<gene>
    <name evidence="10" type="ORF">HIM_04850</name>
</gene>
<keyword evidence="5" id="KW-0560">Oxidoreductase</keyword>
<dbReference type="GO" id="GO:0046872">
    <property type="term" value="F:metal ion binding"/>
    <property type="evidence" value="ECO:0007669"/>
    <property type="project" value="UniProtKB-KW"/>
</dbReference>
<dbReference type="InterPro" id="IPR036851">
    <property type="entry name" value="Chloroperoxidase-like_sf"/>
</dbReference>
<feature type="domain" description="Heme haloperoxidase family profile" evidence="9">
    <location>
        <begin position="39"/>
        <end position="256"/>
    </location>
</feature>
<keyword evidence="2" id="KW-0575">Peroxidase</keyword>
<dbReference type="GO" id="GO:0004601">
    <property type="term" value="F:peroxidase activity"/>
    <property type="evidence" value="ECO:0007669"/>
    <property type="project" value="UniProtKB-KW"/>
</dbReference>
<dbReference type="Gene3D" id="1.10.489.10">
    <property type="entry name" value="Chloroperoxidase-like"/>
    <property type="match status" value="1"/>
</dbReference>
<evidence type="ECO:0000313" key="10">
    <source>
        <dbReference type="EMBL" id="KJZ75693.1"/>
    </source>
</evidence>
<accession>A0A0F7ZUY9</accession>
<evidence type="ECO:0000313" key="11">
    <source>
        <dbReference type="Proteomes" id="UP000054481"/>
    </source>
</evidence>
<evidence type="ECO:0000256" key="7">
    <source>
        <dbReference type="ARBA" id="ARBA00025795"/>
    </source>
</evidence>
<keyword evidence="3" id="KW-0349">Heme</keyword>
<reference evidence="10 11" key="1">
    <citation type="journal article" date="2014" name="Genome Biol. Evol.">
        <title>Comparative genomics and transcriptomics analyses reveal divergent lifestyle features of nematode endoparasitic fungus Hirsutella minnesotensis.</title>
        <authorList>
            <person name="Lai Y."/>
            <person name="Liu K."/>
            <person name="Zhang X."/>
            <person name="Zhang X."/>
            <person name="Li K."/>
            <person name="Wang N."/>
            <person name="Shu C."/>
            <person name="Wu Y."/>
            <person name="Wang C."/>
            <person name="Bushley K.E."/>
            <person name="Xiang M."/>
            <person name="Liu X."/>
        </authorList>
    </citation>
    <scope>NUCLEOTIDE SEQUENCE [LARGE SCALE GENOMIC DNA]</scope>
    <source>
        <strain evidence="10 11">3608</strain>
    </source>
</reference>